<dbReference type="SUPFAM" id="SSF52777">
    <property type="entry name" value="CoA-dependent acyltransferases"/>
    <property type="match status" value="1"/>
</dbReference>
<evidence type="ECO:0000259" key="14">
    <source>
        <dbReference type="Pfam" id="PF06974"/>
    </source>
</evidence>
<dbReference type="GO" id="GO:0005886">
    <property type="term" value="C:plasma membrane"/>
    <property type="evidence" value="ECO:0007669"/>
    <property type="project" value="TreeGrafter"/>
</dbReference>
<evidence type="ECO:0000256" key="5">
    <source>
        <dbReference type="ARBA" id="ARBA00022516"/>
    </source>
</evidence>
<dbReference type="GO" id="GO:0001666">
    <property type="term" value="P:response to hypoxia"/>
    <property type="evidence" value="ECO:0007669"/>
    <property type="project" value="TreeGrafter"/>
</dbReference>
<dbReference type="EC" id="2.3.1.20" evidence="4 11"/>
<comment type="pathway">
    <text evidence="2">Lipid metabolism.</text>
</comment>
<reference evidence="15 16" key="1">
    <citation type="submission" date="2016-08" db="EMBL/GenBank/DDBJ databases">
        <title>Complete genome sequence of Mycobacterium shinshuense, a subspecies of M. ulcerans.</title>
        <authorList>
            <person name="Yoshida M."/>
            <person name="Ogura Y."/>
            <person name="Hayashi T."/>
            <person name="Hoshino Y."/>
        </authorList>
    </citation>
    <scope>NUCLEOTIDE SEQUENCE [LARGE SCALE GENOMIC DNA]</scope>
    <source>
        <strain evidence="16">ATCC 33728</strain>
    </source>
</reference>
<evidence type="ECO:0000313" key="15">
    <source>
        <dbReference type="EMBL" id="BAV39855.1"/>
    </source>
</evidence>
<evidence type="ECO:0000256" key="9">
    <source>
        <dbReference type="ARBA" id="ARBA00023315"/>
    </source>
</evidence>
<name>A0A1B4XYI1_MYCUL</name>
<dbReference type="GO" id="GO:0071731">
    <property type="term" value="P:response to nitric oxide"/>
    <property type="evidence" value="ECO:0007669"/>
    <property type="project" value="TreeGrafter"/>
</dbReference>
<dbReference type="NCBIfam" id="TIGR02946">
    <property type="entry name" value="acyl_WS_DGAT"/>
    <property type="match status" value="1"/>
</dbReference>
<evidence type="ECO:0000256" key="2">
    <source>
        <dbReference type="ARBA" id="ARBA00005189"/>
    </source>
</evidence>
<dbReference type="Pfam" id="PF06974">
    <property type="entry name" value="WS_DGAT_C"/>
    <property type="match status" value="1"/>
</dbReference>
<keyword evidence="5 11" id="KW-0444">Lipid biosynthesis</keyword>
<dbReference type="PANTHER" id="PTHR31650:SF1">
    <property type="entry name" value="WAX ESTER SYNTHASE_DIACYLGLYCEROL ACYLTRANSFERASE 4-RELATED"/>
    <property type="match status" value="1"/>
</dbReference>
<evidence type="ECO:0000256" key="10">
    <source>
        <dbReference type="ARBA" id="ARBA00048109"/>
    </source>
</evidence>
<accession>A0A1B4XYI1</accession>
<dbReference type="GO" id="GO:0051701">
    <property type="term" value="P:biological process involved in interaction with host"/>
    <property type="evidence" value="ECO:0007669"/>
    <property type="project" value="TreeGrafter"/>
</dbReference>
<comment type="catalytic activity">
    <reaction evidence="10 11">
        <text>an acyl-CoA + a 1,2-diacyl-sn-glycerol = a triacyl-sn-glycerol + CoA</text>
        <dbReference type="Rhea" id="RHEA:10868"/>
        <dbReference type="ChEBI" id="CHEBI:17815"/>
        <dbReference type="ChEBI" id="CHEBI:57287"/>
        <dbReference type="ChEBI" id="CHEBI:58342"/>
        <dbReference type="ChEBI" id="CHEBI:64615"/>
        <dbReference type="EC" id="2.3.1.20"/>
    </reaction>
</comment>
<dbReference type="GO" id="GO:0004144">
    <property type="term" value="F:diacylglycerol O-acyltransferase activity"/>
    <property type="evidence" value="ECO:0007669"/>
    <property type="project" value="UniProtKB-EC"/>
</dbReference>
<keyword evidence="6 11" id="KW-0808">Transferase</keyword>
<comment type="pathway">
    <text evidence="1 11">Glycerolipid metabolism; triacylglycerol biosynthesis.</text>
</comment>
<dbReference type="Proteomes" id="UP000218067">
    <property type="component" value="Chromosome"/>
</dbReference>
<comment type="similarity">
    <text evidence="3 11">Belongs to the long-chain O-acyltransferase family.</text>
</comment>
<dbReference type="InterPro" id="IPR009721">
    <property type="entry name" value="O-acyltransferase_WSD1_C"/>
</dbReference>
<gene>
    <name evidence="15" type="ORF">SHTP_0478</name>
</gene>
<feature type="region of interest" description="Disordered" evidence="12">
    <location>
        <begin position="1"/>
        <end position="37"/>
    </location>
</feature>
<dbReference type="PANTHER" id="PTHR31650">
    <property type="entry name" value="O-ACYLTRANSFERASE (WSD1-LIKE) FAMILY PROTEIN"/>
    <property type="match status" value="1"/>
</dbReference>
<feature type="compositionally biased region" description="Basic residues" evidence="12">
    <location>
        <begin position="1"/>
        <end position="14"/>
    </location>
</feature>
<keyword evidence="9 11" id="KW-0012">Acyltransferase</keyword>
<evidence type="ECO:0000313" key="16">
    <source>
        <dbReference type="Proteomes" id="UP000218067"/>
    </source>
</evidence>
<dbReference type="GO" id="GO:0006071">
    <property type="term" value="P:glycerol metabolic process"/>
    <property type="evidence" value="ECO:0007669"/>
    <property type="project" value="UniProtKB-KW"/>
</dbReference>
<dbReference type="Pfam" id="PF03007">
    <property type="entry name" value="WS_DGAT_cat"/>
    <property type="match status" value="1"/>
</dbReference>
<proteinExistence type="inferred from homology"/>
<feature type="domain" description="O-acyltransferase WSD1-like N-terminal" evidence="13">
    <location>
        <begin position="44"/>
        <end position="329"/>
    </location>
</feature>
<dbReference type="GO" id="GO:0019432">
    <property type="term" value="P:triglyceride biosynthetic process"/>
    <property type="evidence" value="ECO:0007669"/>
    <property type="project" value="UniProtKB-UniPathway"/>
</dbReference>
<dbReference type="AlphaFoldDB" id="A0A1B4XYI1"/>
<evidence type="ECO:0000256" key="11">
    <source>
        <dbReference type="RuleBase" id="RU361241"/>
    </source>
</evidence>
<dbReference type="UniPathway" id="UPA00282"/>
<protein>
    <recommendedName>
        <fullName evidence="4 11">Diacylglycerol O-acyltransferase</fullName>
        <ecNumber evidence="4 11">2.3.1.20</ecNumber>
    </recommendedName>
</protein>
<evidence type="ECO:0000256" key="3">
    <source>
        <dbReference type="ARBA" id="ARBA00009587"/>
    </source>
</evidence>
<evidence type="ECO:0000256" key="1">
    <source>
        <dbReference type="ARBA" id="ARBA00004771"/>
    </source>
</evidence>
<dbReference type="InterPro" id="IPR004255">
    <property type="entry name" value="O-acyltransferase_WSD1_N"/>
</dbReference>
<dbReference type="InterPro" id="IPR045034">
    <property type="entry name" value="O-acyltransferase_WSD1-like"/>
</dbReference>
<feature type="domain" description="O-acyltransferase WSD1 C-terminal" evidence="14">
    <location>
        <begin position="369"/>
        <end position="517"/>
    </location>
</feature>
<dbReference type="EMBL" id="AP017624">
    <property type="protein sequence ID" value="BAV39855.1"/>
    <property type="molecule type" value="Genomic_DNA"/>
</dbReference>
<organism evidence="15 16">
    <name type="scientific">Mycobacterium ulcerans subsp. shinshuense</name>
    <dbReference type="NCBI Taxonomy" id="1124626"/>
    <lineage>
        <taxon>Bacteria</taxon>
        <taxon>Bacillati</taxon>
        <taxon>Actinomycetota</taxon>
        <taxon>Actinomycetes</taxon>
        <taxon>Mycobacteriales</taxon>
        <taxon>Mycobacteriaceae</taxon>
        <taxon>Mycobacterium</taxon>
        <taxon>Mycobacterium ulcerans group</taxon>
    </lineage>
</organism>
<evidence type="ECO:0000256" key="4">
    <source>
        <dbReference type="ARBA" id="ARBA00013244"/>
    </source>
</evidence>
<evidence type="ECO:0000259" key="13">
    <source>
        <dbReference type="Pfam" id="PF03007"/>
    </source>
</evidence>
<evidence type="ECO:0000256" key="12">
    <source>
        <dbReference type="SAM" id="MobiDB-lite"/>
    </source>
</evidence>
<sequence>MCRRQAIRPAHTSRRPSAARLAGAPTKRGVIGEQDRQAAGPARHVFLYSESPSTMMHVGALMPFTPPDDAPADFLRQLVDESKANEVVEPWNLKLSHPDLLYSPTQSWVYDENFDLDYHVRRSALASPGDERELGILVSRLHSHALDLRRPPWEMHFIEGLEGGRFAIYIKMHHSLIDGYTGQKMLARSLSADPHDTTHPLFFNIPTPGPAPADTEESAGGGLIGGAGNVLSGLGDVVKGLGGMVSGVGSVLGSVASAGRSSLDLTRALVNSQLRSDNEYRDLVSSVQAPHCILNTRISRNRRFATQQYPLARMKAIGAQYDATVNDVAMTIIGGGLRRFLDELGELPDKSLIAVLPVNVRPKDDEGGGNAVATILATLGTDIADPVERLRAVTASTRMAKAQLKNMDRDAILAYSAALMVPYGIQLASTLTGVKPPLPYTFNLCVSNVPGPQEVLYLRGSRMEASYPVSLVAHSQALNVTLQSYAGTLNFGFIGCRDTLPHLQRLAVYTGEALDELDEPAASSAVN</sequence>
<dbReference type="InterPro" id="IPR014292">
    <property type="entry name" value="Acyl_transf_WS/DGAT"/>
</dbReference>
<evidence type="ECO:0000256" key="6">
    <source>
        <dbReference type="ARBA" id="ARBA00022679"/>
    </source>
</evidence>
<evidence type="ECO:0000256" key="8">
    <source>
        <dbReference type="ARBA" id="ARBA00023098"/>
    </source>
</evidence>
<evidence type="ECO:0000256" key="7">
    <source>
        <dbReference type="ARBA" id="ARBA00022798"/>
    </source>
</evidence>
<keyword evidence="8 11" id="KW-0443">Lipid metabolism</keyword>
<keyword evidence="7 11" id="KW-0319">Glycerol metabolism</keyword>